<evidence type="ECO:0000256" key="3">
    <source>
        <dbReference type="ARBA" id="ARBA00022989"/>
    </source>
</evidence>
<reference evidence="6 7" key="1">
    <citation type="submission" date="2019-07" db="EMBL/GenBank/DDBJ databases">
        <title>Luteimonas sp. YD-1 nov., isolated from acidic soil.</title>
        <authorList>
            <person name="Zhou J."/>
        </authorList>
    </citation>
    <scope>NUCLEOTIDE SEQUENCE [LARGE SCALE GENOMIC DNA]</scope>
    <source>
        <strain evidence="6 7">YD-1</strain>
    </source>
</reference>
<dbReference type="RefSeq" id="WP_146313091.1">
    <property type="nucleotide sequence ID" value="NZ_VOHE01000006.1"/>
</dbReference>
<evidence type="ECO:0000256" key="1">
    <source>
        <dbReference type="ARBA" id="ARBA00004127"/>
    </source>
</evidence>
<dbReference type="GO" id="GO:0012505">
    <property type="term" value="C:endomembrane system"/>
    <property type="evidence" value="ECO:0007669"/>
    <property type="project" value="UniProtKB-SubCell"/>
</dbReference>
<name>A0A5C5TXH5_9GAMM</name>
<protein>
    <submittedName>
        <fullName evidence="6">DUF1232 domain-containing protein</fullName>
    </submittedName>
</protein>
<organism evidence="6 7">
    <name type="scientific">Luteimonas wenzhouensis</name>
    <dbReference type="NCBI Taxonomy" id="2599615"/>
    <lineage>
        <taxon>Bacteria</taxon>
        <taxon>Pseudomonadati</taxon>
        <taxon>Pseudomonadota</taxon>
        <taxon>Gammaproteobacteria</taxon>
        <taxon>Lysobacterales</taxon>
        <taxon>Lysobacteraceae</taxon>
        <taxon>Luteimonas</taxon>
    </lineage>
</organism>
<comment type="caution">
    <text evidence="6">The sequence shown here is derived from an EMBL/GenBank/DDBJ whole genome shotgun (WGS) entry which is preliminary data.</text>
</comment>
<keyword evidence="2" id="KW-0812">Transmembrane</keyword>
<dbReference type="EMBL" id="VOHE01000006">
    <property type="protein sequence ID" value="TWT17972.1"/>
    <property type="molecule type" value="Genomic_DNA"/>
</dbReference>
<evidence type="ECO:0000259" key="5">
    <source>
        <dbReference type="Pfam" id="PF06803"/>
    </source>
</evidence>
<dbReference type="Pfam" id="PF06803">
    <property type="entry name" value="DUF1232"/>
    <property type="match status" value="1"/>
</dbReference>
<keyword evidence="4" id="KW-0472">Membrane</keyword>
<evidence type="ECO:0000256" key="2">
    <source>
        <dbReference type="ARBA" id="ARBA00022692"/>
    </source>
</evidence>
<keyword evidence="3" id="KW-1133">Transmembrane helix</keyword>
<evidence type="ECO:0000313" key="6">
    <source>
        <dbReference type="EMBL" id="TWT17972.1"/>
    </source>
</evidence>
<dbReference type="Proteomes" id="UP000315949">
    <property type="component" value="Unassembled WGS sequence"/>
</dbReference>
<dbReference type="OrthoDB" id="9813247at2"/>
<dbReference type="InterPro" id="IPR010652">
    <property type="entry name" value="DUF1232"/>
</dbReference>
<evidence type="ECO:0000313" key="7">
    <source>
        <dbReference type="Proteomes" id="UP000315949"/>
    </source>
</evidence>
<feature type="domain" description="DUF1232" evidence="5">
    <location>
        <begin position="85"/>
        <end position="115"/>
    </location>
</feature>
<evidence type="ECO:0000256" key="4">
    <source>
        <dbReference type="ARBA" id="ARBA00023136"/>
    </source>
</evidence>
<sequence length="204" mass="23606">MSLTLTIELNEQDLAHFRNALEAANKAAAGRSEEEVISAAASLLENAQKVRLPDFIRQRLERLDDMIAMVRDEGWHLDEEDRRHVLSALVYFADPKDVIPDHVEVLGFLDDAIMVELCVRELRHELEAYDEFCEYREREARKRGVEPSAVGRTEWLDARRDELVERMRSRRSRDGGFGFGYGDSSGYGRAGYARAWRPSLFRFR</sequence>
<proteinExistence type="predicted"/>
<gene>
    <name evidence="6" type="ORF">FQY79_11715</name>
</gene>
<keyword evidence="7" id="KW-1185">Reference proteome</keyword>
<dbReference type="AlphaFoldDB" id="A0A5C5TXH5"/>
<accession>A0A5C5TXH5</accession>
<comment type="subcellular location">
    <subcellularLocation>
        <location evidence="1">Endomembrane system</location>
        <topology evidence="1">Multi-pass membrane protein</topology>
    </subcellularLocation>
</comment>